<keyword evidence="9" id="KW-0479">Metal-binding</keyword>
<dbReference type="PROSITE" id="PS50817">
    <property type="entry name" value="INTEIN_N_TER"/>
    <property type="match status" value="1"/>
</dbReference>
<evidence type="ECO:0000256" key="11">
    <source>
        <dbReference type="ARBA" id="ARBA00022801"/>
    </source>
</evidence>
<comment type="subcellular location">
    <subcellularLocation>
        <location evidence="1">Cell membrane</location>
        <topology evidence="1">Lipid-anchor</topology>
    </subcellularLocation>
</comment>
<sequence>QRCKEKLNTLAISVMNQWPGVKLRVTEGWDEEGNHAADSLHYEGRAVDVTTSDKDRSKFGMLARLAVEAGFDWVYYESRAHIHCSVKSESSQAAKSGGCFTAETTVQTSSGTRLRLEELWIGDRVLALDMATGRFTYSEVILFLDRDADQQREFLHLRTASGRNLTVTPSHLLMVATNASDIYRVQVVFADRVRRGDQILIHNRLEPEIDTVISTEAILKRGVYAPLTREGTIVVDGIVASCYAVIDSQWIAQWSYAPFRLYASFTKLFSKNMTSSRSVSQAPVGVHWYANILYTIAQYILPNTMLYTTVV</sequence>
<dbReference type="InterPro" id="IPR000320">
    <property type="entry name" value="Hedgehog_signalling_dom"/>
</dbReference>
<comment type="catalytic activity">
    <reaction evidence="19">
        <text>glycyl-L-cysteinyl-[protein] + cholesterol + H(+) = [protein]-C-terminal glycyl cholesterol ester + N-terminal L-cysteinyl-[protein]</text>
        <dbReference type="Rhea" id="RHEA:59504"/>
        <dbReference type="Rhea" id="RHEA-COMP:12707"/>
        <dbReference type="Rhea" id="RHEA-COMP:15369"/>
        <dbReference type="Rhea" id="RHEA-COMP:15374"/>
        <dbReference type="ChEBI" id="CHEBI:15378"/>
        <dbReference type="ChEBI" id="CHEBI:16113"/>
        <dbReference type="ChEBI" id="CHEBI:65250"/>
        <dbReference type="ChEBI" id="CHEBI:143135"/>
        <dbReference type="ChEBI" id="CHEBI:143140"/>
    </reaction>
    <physiologicalReaction direction="left-to-right" evidence="19">
        <dbReference type="Rhea" id="RHEA:59505"/>
    </physiologicalReaction>
</comment>
<dbReference type="Proteomes" id="UP000235965">
    <property type="component" value="Unassembled WGS sequence"/>
</dbReference>
<dbReference type="GO" id="GO:0016015">
    <property type="term" value="F:morphogen activity"/>
    <property type="evidence" value="ECO:0007669"/>
    <property type="project" value="UniProtKB-KW"/>
</dbReference>
<evidence type="ECO:0000256" key="6">
    <source>
        <dbReference type="ARBA" id="ARBA00022670"/>
    </source>
</evidence>
<evidence type="ECO:0000256" key="8">
    <source>
        <dbReference type="ARBA" id="ARBA00022716"/>
    </source>
</evidence>
<dbReference type="GO" id="GO:0016540">
    <property type="term" value="P:protein autoprocessing"/>
    <property type="evidence" value="ECO:0007669"/>
    <property type="project" value="InterPro"/>
</dbReference>
<evidence type="ECO:0000259" key="20">
    <source>
        <dbReference type="SMART" id="SM00305"/>
    </source>
</evidence>
<dbReference type="EMBL" id="NEVH01009067">
    <property type="protein sequence ID" value="PNF34088.1"/>
    <property type="molecule type" value="Genomic_DNA"/>
</dbReference>
<dbReference type="SMART" id="SM00305">
    <property type="entry name" value="HintC"/>
    <property type="match status" value="1"/>
</dbReference>
<evidence type="ECO:0000256" key="2">
    <source>
        <dbReference type="ARBA" id="ARBA00010649"/>
    </source>
</evidence>
<evidence type="ECO:0000256" key="3">
    <source>
        <dbReference type="ARBA" id="ARBA00021970"/>
    </source>
</evidence>
<dbReference type="GO" id="GO:0001708">
    <property type="term" value="P:cell fate specification"/>
    <property type="evidence" value="ECO:0007669"/>
    <property type="project" value="TreeGrafter"/>
</dbReference>
<dbReference type="InterPro" id="IPR003587">
    <property type="entry name" value="Hint_dom_N"/>
</dbReference>
<evidence type="ECO:0000313" key="22">
    <source>
        <dbReference type="EMBL" id="PNF34088.1"/>
    </source>
</evidence>
<feature type="domain" description="Hint" evidence="20">
    <location>
        <begin position="204"/>
        <end position="248"/>
    </location>
</feature>
<keyword evidence="8" id="KW-0709">Segmentation polarity protein</keyword>
<dbReference type="FunFam" id="3.30.1380.10:FF:000005">
    <property type="entry name" value="Sonic hedgehog signaling molecule"/>
    <property type="match status" value="1"/>
</dbReference>
<evidence type="ECO:0000313" key="23">
    <source>
        <dbReference type="Proteomes" id="UP000235965"/>
    </source>
</evidence>
<evidence type="ECO:0000256" key="19">
    <source>
        <dbReference type="ARBA" id="ARBA00048589"/>
    </source>
</evidence>
<evidence type="ECO:0000256" key="17">
    <source>
        <dbReference type="ARBA" id="ARBA00023301"/>
    </source>
</evidence>
<keyword evidence="23" id="KW-1185">Reference proteome</keyword>
<dbReference type="GO" id="GO:0007267">
    <property type="term" value="P:cell-cell signaling"/>
    <property type="evidence" value="ECO:0007669"/>
    <property type="project" value="InterPro"/>
</dbReference>
<dbReference type="InterPro" id="IPR036844">
    <property type="entry name" value="Hint_dom_sf"/>
</dbReference>
<dbReference type="InterPro" id="IPR001657">
    <property type="entry name" value="Hedgehog"/>
</dbReference>
<dbReference type="InterPro" id="IPR006141">
    <property type="entry name" value="Intein_N"/>
</dbReference>
<dbReference type="InterPro" id="IPR001767">
    <property type="entry name" value="Hedgehog_Hint"/>
</dbReference>
<dbReference type="AlphaFoldDB" id="A0A2J7QZS5"/>
<dbReference type="GO" id="GO:0008233">
    <property type="term" value="F:peptidase activity"/>
    <property type="evidence" value="ECO:0007669"/>
    <property type="project" value="UniProtKB-KW"/>
</dbReference>
<dbReference type="FunFam" id="2.170.16.10:FF:000001">
    <property type="entry name" value="Indian hedgehog"/>
    <property type="match status" value="1"/>
</dbReference>
<keyword evidence="13" id="KW-0106">Calcium</keyword>
<keyword evidence="10" id="KW-0732">Signal</keyword>
<dbReference type="InterPro" id="IPR003586">
    <property type="entry name" value="Hint_dom_C"/>
</dbReference>
<dbReference type="InParanoid" id="A0A2J7QZS5"/>
<keyword evidence="4" id="KW-0217">Developmental protein</keyword>
<comment type="similarity">
    <text evidence="2">Belongs to the hedgehog family.</text>
</comment>
<dbReference type="GO" id="GO:0048731">
    <property type="term" value="P:system development"/>
    <property type="evidence" value="ECO:0007669"/>
    <property type="project" value="UniProtKB-ARBA"/>
</dbReference>
<gene>
    <name evidence="22" type="primary">shha</name>
    <name evidence="22" type="ORF">B7P43_G01141</name>
</gene>
<reference evidence="22 23" key="1">
    <citation type="submission" date="2017-12" db="EMBL/GenBank/DDBJ databases">
        <title>Hemimetabolous genomes reveal molecular basis of termite eusociality.</title>
        <authorList>
            <person name="Harrison M.C."/>
            <person name="Jongepier E."/>
            <person name="Robertson H.M."/>
            <person name="Arning N."/>
            <person name="Bitard-Feildel T."/>
            <person name="Chao H."/>
            <person name="Childers C.P."/>
            <person name="Dinh H."/>
            <person name="Doddapaneni H."/>
            <person name="Dugan S."/>
            <person name="Gowin J."/>
            <person name="Greiner C."/>
            <person name="Han Y."/>
            <person name="Hu H."/>
            <person name="Hughes D.S.T."/>
            <person name="Huylmans A.-K."/>
            <person name="Kemena C."/>
            <person name="Kremer L.P.M."/>
            <person name="Lee S.L."/>
            <person name="Lopez-Ezquerra A."/>
            <person name="Mallet L."/>
            <person name="Monroy-Kuhn J.M."/>
            <person name="Moser A."/>
            <person name="Murali S.C."/>
            <person name="Muzny D.M."/>
            <person name="Otani S."/>
            <person name="Piulachs M.-D."/>
            <person name="Poelchau M."/>
            <person name="Qu J."/>
            <person name="Schaub F."/>
            <person name="Wada-Katsumata A."/>
            <person name="Worley K.C."/>
            <person name="Xie Q."/>
            <person name="Ylla G."/>
            <person name="Poulsen M."/>
            <person name="Gibbs R.A."/>
            <person name="Schal C."/>
            <person name="Richards S."/>
            <person name="Belles X."/>
            <person name="Korb J."/>
            <person name="Bornberg-Bauer E."/>
        </authorList>
    </citation>
    <scope>NUCLEOTIDE SEQUENCE [LARGE SCALE GENOMIC DNA]</scope>
    <source>
        <tissue evidence="22">Whole body</tissue>
    </source>
</reference>
<dbReference type="OrthoDB" id="5212at2759"/>
<comment type="function">
    <text evidence="18">The C-terminal part of the hedgehog protein precursor displays an autoproteolysis activity that results in the cleavage of the full-length protein into two parts (N-product and C-product). In addition, the C-terminal part displays a cholesterol transferase activity that results by the covalent attachment of a cholesterol moiety to the C-terminal of the newly generated N-product. Once cleaved, the C-product has no signaling activity and diffuses from the cell.</text>
</comment>
<dbReference type="GO" id="GO:0010468">
    <property type="term" value="P:regulation of gene expression"/>
    <property type="evidence" value="ECO:0007669"/>
    <property type="project" value="TreeGrafter"/>
</dbReference>
<dbReference type="NCBIfam" id="TIGR01445">
    <property type="entry name" value="intein_Nterm"/>
    <property type="match status" value="1"/>
</dbReference>
<protein>
    <recommendedName>
        <fullName evidence="3">Protein hedgehog</fullName>
    </recommendedName>
</protein>
<evidence type="ECO:0000256" key="10">
    <source>
        <dbReference type="ARBA" id="ARBA00022729"/>
    </source>
</evidence>
<dbReference type="InterPro" id="IPR009045">
    <property type="entry name" value="Zn_M74/Hedgehog-like"/>
</dbReference>
<evidence type="ECO:0000259" key="21">
    <source>
        <dbReference type="SMART" id="SM00306"/>
    </source>
</evidence>
<dbReference type="GO" id="GO:0016539">
    <property type="term" value="P:intein-mediated protein splicing"/>
    <property type="evidence" value="ECO:0007669"/>
    <property type="project" value="InterPro"/>
</dbReference>
<evidence type="ECO:0000256" key="1">
    <source>
        <dbReference type="ARBA" id="ARBA00004193"/>
    </source>
</evidence>
<dbReference type="SUPFAM" id="SSF55166">
    <property type="entry name" value="Hedgehog/DD-peptidase"/>
    <property type="match status" value="1"/>
</dbReference>
<keyword evidence="6" id="KW-0645">Protease</keyword>
<dbReference type="Gene3D" id="2.170.16.10">
    <property type="entry name" value="Hedgehog/Intein (Hint) domain"/>
    <property type="match status" value="1"/>
</dbReference>
<evidence type="ECO:0000256" key="15">
    <source>
        <dbReference type="ARBA" id="ARBA00023139"/>
    </source>
</evidence>
<keyword evidence="5" id="KW-1003">Cell membrane</keyword>
<dbReference type="GO" id="GO:0005509">
    <property type="term" value="F:calcium ion binding"/>
    <property type="evidence" value="ECO:0007669"/>
    <property type="project" value="TreeGrafter"/>
</dbReference>
<dbReference type="GO" id="GO:0005886">
    <property type="term" value="C:plasma membrane"/>
    <property type="evidence" value="ECO:0007669"/>
    <property type="project" value="UniProtKB-SubCell"/>
</dbReference>
<dbReference type="GO" id="GO:0009653">
    <property type="term" value="P:anatomical structure morphogenesis"/>
    <property type="evidence" value="ECO:0007669"/>
    <property type="project" value="UniProtKB-KW"/>
</dbReference>
<dbReference type="PRINTS" id="PR00632">
    <property type="entry name" value="SONICHHOG"/>
</dbReference>
<keyword evidence="12" id="KW-0068">Autocatalytic cleavage</keyword>
<evidence type="ECO:0000256" key="12">
    <source>
        <dbReference type="ARBA" id="ARBA00022813"/>
    </source>
</evidence>
<feature type="domain" description="Hint" evidence="21">
    <location>
        <begin position="97"/>
        <end position="203"/>
    </location>
</feature>
<dbReference type="CDD" id="cd00081">
    <property type="entry name" value="Hint"/>
    <property type="match status" value="1"/>
</dbReference>
<dbReference type="SMART" id="SM00306">
    <property type="entry name" value="HintN"/>
    <property type="match status" value="1"/>
</dbReference>
<dbReference type="GO" id="GO:0005113">
    <property type="term" value="F:patched binding"/>
    <property type="evidence" value="ECO:0007669"/>
    <property type="project" value="TreeGrafter"/>
</dbReference>
<keyword evidence="7" id="KW-0808">Transferase</keyword>
<evidence type="ECO:0000256" key="5">
    <source>
        <dbReference type="ARBA" id="ARBA00022475"/>
    </source>
</evidence>
<evidence type="ECO:0000256" key="9">
    <source>
        <dbReference type="ARBA" id="ARBA00022723"/>
    </source>
</evidence>
<keyword evidence="15" id="KW-0564">Palmitate</keyword>
<feature type="non-terminal residue" evidence="22">
    <location>
        <position position="1"/>
    </location>
</feature>
<evidence type="ECO:0000256" key="18">
    <source>
        <dbReference type="ARBA" id="ARBA00045369"/>
    </source>
</evidence>
<evidence type="ECO:0000256" key="14">
    <source>
        <dbReference type="ARBA" id="ARBA00023136"/>
    </source>
</evidence>
<dbReference type="FunCoup" id="A0A2J7QZS5">
    <property type="interactions" value="19"/>
</dbReference>
<name>A0A2J7QZS5_9NEOP</name>
<organism evidence="22 23">
    <name type="scientific">Cryptotermes secundus</name>
    <dbReference type="NCBI Taxonomy" id="105785"/>
    <lineage>
        <taxon>Eukaryota</taxon>
        <taxon>Metazoa</taxon>
        <taxon>Ecdysozoa</taxon>
        <taxon>Arthropoda</taxon>
        <taxon>Hexapoda</taxon>
        <taxon>Insecta</taxon>
        <taxon>Pterygota</taxon>
        <taxon>Neoptera</taxon>
        <taxon>Polyneoptera</taxon>
        <taxon>Dictyoptera</taxon>
        <taxon>Blattodea</taxon>
        <taxon>Blattoidea</taxon>
        <taxon>Termitoidae</taxon>
        <taxon>Kalotermitidae</taxon>
        <taxon>Cryptotermitinae</taxon>
        <taxon>Cryptotermes</taxon>
    </lineage>
</organism>
<dbReference type="GO" id="GO:0016740">
    <property type="term" value="F:transferase activity"/>
    <property type="evidence" value="ECO:0007669"/>
    <property type="project" value="UniProtKB-KW"/>
</dbReference>
<dbReference type="Pfam" id="PF01085">
    <property type="entry name" value="HH_signal"/>
    <property type="match status" value="1"/>
</dbReference>
<dbReference type="Gene3D" id="3.30.1380.10">
    <property type="match status" value="1"/>
</dbReference>
<keyword evidence="17" id="KW-0504">Morphogen</keyword>
<keyword evidence="16" id="KW-0449">Lipoprotein</keyword>
<evidence type="ECO:0000256" key="13">
    <source>
        <dbReference type="ARBA" id="ARBA00022837"/>
    </source>
</evidence>
<dbReference type="Pfam" id="PF01079">
    <property type="entry name" value="Hint"/>
    <property type="match status" value="1"/>
</dbReference>
<dbReference type="GO" id="GO:0007224">
    <property type="term" value="P:smoothened signaling pathway"/>
    <property type="evidence" value="ECO:0007669"/>
    <property type="project" value="TreeGrafter"/>
</dbReference>
<evidence type="ECO:0000256" key="4">
    <source>
        <dbReference type="ARBA" id="ARBA00022473"/>
    </source>
</evidence>
<dbReference type="SUPFAM" id="SSF51294">
    <property type="entry name" value="Hedgehog/intein (Hint) domain"/>
    <property type="match status" value="1"/>
</dbReference>
<dbReference type="PANTHER" id="PTHR11889">
    <property type="entry name" value="HEDGEHOG"/>
    <property type="match status" value="1"/>
</dbReference>
<evidence type="ECO:0000256" key="16">
    <source>
        <dbReference type="ARBA" id="ARBA00023288"/>
    </source>
</evidence>
<proteinExistence type="inferred from homology"/>
<dbReference type="PANTHER" id="PTHR11889:SF31">
    <property type="entry name" value="PROTEIN HEDGEHOG"/>
    <property type="match status" value="1"/>
</dbReference>
<accession>A0A2J7QZS5</accession>
<dbReference type="InterPro" id="IPR050387">
    <property type="entry name" value="Hedgehog_Signaling"/>
</dbReference>
<evidence type="ECO:0000256" key="7">
    <source>
        <dbReference type="ARBA" id="ARBA00022679"/>
    </source>
</evidence>
<dbReference type="STRING" id="105785.A0A2J7QZS5"/>
<keyword evidence="11" id="KW-0378">Hydrolase</keyword>
<comment type="caution">
    <text evidence="22">The sequence shown here is derived from an EMBL/GenBank/DDBJ whole genome shotgun (WGS) entry which is preliminary data.</text>
</comment>
<dbReference type="GO" id="GO:0007367">
    <property type="term" value="P:segment polarity determination"/>
    <property type="evidence" value="ECO:0007669"/>
    <property type="project" value="UniProtKB-KW"/>
</dbReference>
<dbReference type="GO" id="GO:0005615">
    <property type="term" value="C:extracellular space"/>
    <property type="evidence" value="ECO:0007669"/>
    <property type="project" value="TreeGrafter"/>
</dbReference>
<keyword evidence="14" id="KW-0472">Membrane</keyword>